<dbReference type="CDD" id="cd13138">
    <property type="entry name" value="MATE_yoeA_like"/>
    <property type="match status" value="1"/>
</dbReference>
<dbReference type="PANTHER" id="PTHR43549">
    <property type="entry name" value="MULTIDRUG RESISTANCE PROTEIN YPNP-RELATED"/>
    <property type="match status" value="1"/>
</dbReference>
<gene>
    <name evidence="9" type="ORF">GKD88_13710</name>
    <name evidence="8" type="ORF">GKE08_14040</name>
</gene>
<dbReference type="EMBL" id="WKPJ01000026">
    <property type="protein sequence ID" value="MSA90448.1"/>
    <property type="molecule type" value="Genomic_DNA"/>
</dbReference>
<feature type="transmembrane region" description="Helical" evidence="7">
    <location>
        <begin position="142"/>
        <end position="164"/>
    </location>
</feature>
<feature type="transmembrane region" description="Helical" evidence="7">
    <location>
        <begin position="425"/>
        <end position="446"/>
    </location>
</feature>
<dbReference type="RefSeq" id="WP_020225809.1">
    <property type="nucleotide sequence ID" value="NZ_AP031450.1"/>
</dbReference>
<dbReference type="PANTHER" id="PTHR43549:SF3">
    <property type="entry name" value="MULTIDRUG RESISTANCE PROTEIN YPNP-RELATED"/>
    <property type="match status" value="1"/>
</dbReference>
<name>A0A6N7SA60_9FIRM</name>
<evidence type="ECO:0000313" key="9">
    <source>
        <dbReference type="EMBL" id="MSC34178.1"/>
    </source>
</evidence>
<accession>A0A6N7SA60</accession>
<feature type="transmembrane region" description="Helical" evidence="7">
    <location>
        <begin position="203"/>
        <end position="223"/>
    </location>
</feature>
<dbReference type="PIRSF" id="PIRSF006603">
    <property type="entry name" value="DinF"/>
    <property type="match status" value="1"/>
</dbReference>
<evidence type="ECO:0000256" key="6">
    <source>
        <dbReference type="ARBA" id="ARBA00023136"/>
    </source>
</evidence>
<evidence type="ECO:0000256" key="5">
    <source>
        <dbReference type="ARBA" id="ARBA00022989"/>
    </source>
</evidence>
<evidence type="ECO:0000256" key="7">
    <source>
        <dbReference type="SAM" id="Phobius"/>
    </source>
</evidence>
<organism evidence="8 10">
    <name type="scientific">Holdemania massiliensis</name>
    <dbReference type="NCBI Taxonomy" id="1468449"/>
    <lineage>
        <taxon>Bacteria</taxon>
        <taxon>Bacillati</taxon>
        <taxon>Bacillota</taxon>
        <taxon>Erysipelotrichia</taxon>
        <taxon>Erysipelotrichales</taxon>
        <taxon>Erysipelotrichaceae</taxon>
        <taxon>Holdemania</taxon>
    </lineage>
</organism>
<feature type="transmembrane region" description="Helical" evidence="7">
    <location>
        <begin position="176"/>
        <end position="197"/>
    </location>
</feature>
<dbReference type="AlphaFoldDB" id="A0A6N7SA60"/>
<feature type="transmembrane region" description="Helical" evidence="7">
    <location>
        <begin position="101"/>
        <end position="122"/>
    </location>
</feature>
<keyword evidence="6 7" id="KW-0472">Membrane</keyword>
<dbReference type="GeneID" id="42457603"/>
<protein>
    <submittedName>
        <fullName evidence="8">MATE family efflux transporter</fullName>
    </submittedName>
</protein>
<evidence type="ECO:0000256" key="4">
    <source>
        <dbReference type="ARBA" id="ARBA00022692"/>
    </source>
</evidence>
<evidence type="ECO:0000313" key="10">
    <source>
        <dbReference type="Proteomes" id="UP000433575"/>
    </source>
</evidence>
<dbReference type="Proteomes" id="UP000433575">
    <property type="component" value="Unassembled WGS sequence"/>
</dbReference>
<feature type="transmembrane region" description="Helical" evidence="7">
    <location>
        <begin position="20"/>
        <end position="40"/>
    </location>
</feature>
<comment type="subcellular location">
    <subcellularLocation>
        <location evidence="1">Cell membrane</location>
        <topology evidence="1">Multi-pass membrane protein</topology>
    </subcellularLocation>
</comment>
<feature type="transmembrane region" description="Helical" evidence="7">
    <location>
        <begin position="325"/>
        <end position="353"/>
    </location>
</feature>
<feature type="transmembrane region" description="Helical" evidence="7">
    <location>
        <begin position="365"/>
        <end position="385"/>
    </location>
</feature>
<dbReference type="GO" id="GO:0005886">
    <property type="term" value="C:plasma membrane"/>
    <property type="evidence" value="ECO:0007669"/>
    <property type="project" value="UniProtKB-SubCell"/>
</dbReference>
<keyword evidence="11" id="KW-1185">Reference proteome</keyword>
<keyword evidence="3" id="KW-1003">Cell membrane</keyword>
<evidence type="ECO:0000256" key="1">
    <source>
        <dbReference type="ARBA" id="ARBA00004651"/>
    </source>
</evidence>
<dbReference type="InterPro" id="IPR048279">
    <property type="entry name" value="MdtK-like"/>
</dbReference>
<dbReference type="NCBIfam" id="TIGR00797">
    <property type="entry name" value="matE"/>
    <property type="match status" value="1"/>
</dbReference>
<reference evidence="10 11" key="1">
    <citation type="journal article" date="2019" name="Nat. Med.">
        <title>A library of human gut bacterial isolates paired with longitudinal multiomics data enables mechanistic microbiome research.</title>
        <authorList>
            <person name="Poyet M."/>
            <person name="Groussin M."/>
            <person name="Gibbons S.M."/>
            <person name="Avila-Pacheco J."/>
            <person name="Jiang X."/>
            <person name="Kearney S.M."/>
            <person name="Perrotta A.R."/>
            <person name="Berdy B."/>
            <person name="Zhao S."/>
            <person name="Lieberman T.D."/>
            <person name="Swanson P.K."/>
            <person name="Smith M."/>
            <person name="Roesemann S."/>
            <person name="Alexander J.E."/>
            <person name="Rich S.A."/>
            <person name="Livny J."/>
            <person name="Vlamakis H."/>
            <person name="Clish C."/>
            <person name="Bullock K."/>
            <person name="Deik A."/>
            <person name="Scott J."/>
            <person name="Pierce K.A."/>
            <person name="Xavier R.J."/>
            <person name="Alm E.J."/>
        </authorList>
    </citation>
    <scope>NUCLEOTIDE SEQUENCE [LARGE SCALE GENOMIC DNA]</scope>
    <source>
        <strain evidence="8 10">BIOML-A4</strain>
        <strain evidence="9 11">BIOML-A5</strain>
    </source>
</reference>
<keyword evidence="4 7" id="KW-0812">Transmembrane</keyword>
<feature type="transmembrane region" description="Helical" evidence="7">
    <location>
        <begin position="69"/>
        <end position="89"/>
    </location>
</feature>
<dbReference type="EMBL" id="WKPI01000028">
    <property type="protein sequence ID" value="MSC34178.1"/>
    <property type="molecule type" value="Genomic_DNA"/>
</dbReference>
<dbReference type="Pfam" id="PF01554">
    <property type="entry name" value="MatE"/>
    <property type="match status" value="2"/>
</dbReference>
<dbReference type="Proteomes" id="UP000480929">
    <property type="component" value="Unassembled WGS sequence"/>
</dbReference>
<dbReference type="InterPro" id="IPR002528">
    <property type="entry name" value="MATE_fam"/>
</dbReference>
<feature type="transmembrane region" description="Helical" evidence="7">
    <location>
        <begin position="397"/>
        <end position="419"/>
    </location>
</feature>
<evidence type="ECO:0000313" key="8">
    <source>
        <dbReference type="EMBL" id="MSA90448.1"/>
    </source>
</evidence>
<evidence type="ECO:0000256" key="2">
    <source>
        <dbReference type="ARBA" id="ARBA00022448"/>
    </source>
</evidence>
<evidence type="ECO:0000256" key="3">
    <source>
        <dbReference type="ARBA" id="ARBA00022475"/>
    </source>
</evidence>
<dbReference type="GO" id="GO:0042910">
    <property type="term" value="F:xenobiotic transmembrane transporter activity"/>
    <property type="evidence" value="ECO:0007669"/>
    <property type="project" value="InterPro"/>
</dbReference>
<dbReference type="GO" id="GO:0015297">
    <property type="term" value="F:antiporter activity"/>
    <property type="evidence" value="ECO:0007669"/>
    <property type="project" value="InterPro"/>
</dbReference>
<evidence type="ECO:0000313" key="11">
    <source>
        <dbReference type="Proteomes" id="UP000480929"/>
    </source>
</evidence>
<sequence length="458" mass="49235">MEAAGKRRQVGTNLTEGPILTTLLIFAIPIVLTNIVQQLYSMVDLSVIGQFVGNVGSIAVNTGGEMADLVSPVAMGFAGAGQIYIAQLAGSGMEDKMKKTVGTLLTFTIVCSLVLMGLGILFCQPILQLLNCPQVALSQASQYMIITALGYPFIFGYNAVCGVLRGMGESKKPLLFILVAAAANIFLDILLVAVFHMGAAGTAIATVVSQLCSFLAAFLYLWIQREHFDFELKLRYFQIDMPILKVLVRLGIPQVFRSLMVRTGMLWVNASANSYGVVVSTTNGVGNKLQKFLEVFISGVDTAAASMIGQNLGAHKPERAGKTTWVTAGCCVVLAGLSSLLCVLIPHVIFGIFTQDAAVIEMGTTFLRIFTIHFFASAITGSFQAMVTGCGFVEMGFLLGLLDGVICKIGLSLIFINVFHMGYEGLWYGVACSRIVNGVICIAYYLSGKWKTRKLLTE</sequence>
<proteinExistence type="predicted"/>
<keyword evidence="2" id="KW-0813">Transport</keyword>
<keyword evidence="5 7" id="KW-1133">Transmembrane helix</keyword>
<comment type="caution">
    <text evidence="8">The sequence shown here is derived from an EMBL/GenBank/DDBJ whole genome shotgun (WGS) entry which is preliminary data.</text>
</comment>
<dbReference type="InterPro" id="IPR052031">
    <property type="entry name" value="Membrane_Transporter-Flippase"/>
</dbReference>
<dbReference type="OrthoDB" id="9776324at2"/>